<dbReference type="PROSITE" id="PS51712">
    <property type="entry name" value="G_ENGA"/>
    <property type="match status" value="2"/>
</dbReference>
<evidence type="ECO:0000256" key="2">
    <source>
        <dbReference type="ARBA" id="ARBA00020953"/>
    </source>
</evidence>
<sequence>MARWSRASLGPAWRISAAGDLLLAKTSSQRHLTGLMVHRKLPQVVIIGRPNVGKSTLFNRLIGKKLALVDDQPGVTRDRRFGEAGLLGLEFEAVDTAGWEDDDPETLPGRMRMQTEVSLKGADAALFVFDSRAGLTPLDEEIGRWLREQNVPVVLIANKAEGNAGQSGILEAYSLGFGEPIPVSAEHGEGMAQLYNALNPLISDKAEWLEIEAEAEAAIAADAKTAAIEAALAAGEEVELEEHDPTAPLSLAIVGRPNAGKSTLINRLLGEDRLLTGPEAGITRDSIAVPWDWHNPKTGETREIKLIDTAGMRKRAKVQDKLERMAVADAKHAVDFAEVVVLLLDATRGLEVQDLKIANIALEEGRALMIAINKWDVAEDPSALFNGIRAALDEGLAQLKGVPLLAVSAITGKGLDTMLAAAFELRDAWSSRVPTAALNRWFDNALGANPPPAPGGKRIKLRYITQVGTRPPRFVIFGTRLDSLPTSYERYLLNGIRRELGFGAVPVRLTLKSPKNPFV</sequence>
<evidence type="ECO:0000259" key="11">
    <source>
        <dbReference type="PROSITE" id="PS51712"/>
    </source>
</evidence>
<accession>A0A844ZP72</accession>
<dbReference type="GO" id="GO:0042254">
    <property type="term" value="P:ribosome biogenesis"/>
    <property type="evidence" value="ECO:0007669"/>
    <property type="project" value="UniProtKB-KW"/>
</dbReference>
<dbReference type="CDD" id="cd01894">
    <property type="entry name" value="EngA1"/>
    <property type="match status" value="1"/>
</dbReference>
<comment type="function">
    <text evidence="8 10">GTPase that plays an essential role in the late steps of ribosome biogenesis.</text>
</comment>
<dbReference type="PANTHER" id="PTHR43834">
    <property type="entry name" value="GTPASE DER"/>
    <property type="match status" value="1"/>
</dbReference>
<proteinExistence type="inferred from homology"/>
<feature type="domain" description="EngA-type G" evidence="11">
    <location>
        <begin position="249"/>
        <end position="430"/>
    </location>
</feature>
<dbReference type="InterPro" id="IPR006073">
    <property type="entry name" value="GTP-bd"/>
</dbReference>
<dbReference type="NCBIfam" id="TIGR00231">
    <property type="entry name" value="small_GTP"/>
    <property type="match status" value="2"/>
</dbReference>
<feature type="binding site" evidence="8">
    <location>
        <begin position="48"/>
        <end position="55"/>
    </location>
    <ligand>
        <name>GTP</name>
        <dbReference type="ChEBI" id="CHEBI:37565"/>
        <label>1</label>
    </ligand>
</feature>
<dbReference type="PIRSF" id="PIRSF006485">
    <property type="entry name" value="GTP-binding_EngA"/>
    <property type="match status" value="1"/>
</dbReference>
<dbReference type="Pfam" id="PF01926">
    <property type="entry name" value="MMR_HSR1"/>
    <property type="match status" value="2"/>
</dbReference>
<evidence type="ECO:0000313" key="12">
    <source>
        <dbReference type="EMBL" id="MXO88846.1"/>
    </source>
</evidence>
<evidence type="ECO:0000256" key="4">
    <source>
        <dbReference type="ARBA" id="ARBA00022737"/>
    </source>
</evidence>
<dbReference type="AlphaFoldDB" id="A0A844ZP72"/>
<dbReference type="CDD" id="cd01895">
    <property type="entry name" value="EngA2"/>
    <property type="match status" value="1"/>
</dbReference>
<dbReference type="PANTHER" id="PTHR43834:SF6">
    <property type="entry name" value="GTPASE DER"/>
    <property type="match status" value="1"/>
</dbReference>
<dbReference type="InterPro" id="IPR015946">
    <property type="entry name" value="KH_dom-like_a/b"/>
</dbReference>
<comment type="similarity">
    <text evidence="1 8 9 10">Belongs to the TRAFAC class TrmE-Era-EngA-EngB-Septin-like GTPase superfamily. EngA (Der) GTPase family.</text>
</comment>
<dbReference type="InterPro" id="IPR016484">
    <property type="entry name" value="GTPase_Der"/>
</dbReference>
<name>A0A844ZP72_9SPHN</name>
<keyword evidence="5 8" id="KW-0547">Nucleotide-binding</keyword>
<dbReference type="Gene3D" id="3.40.50.300">
    <property type="entry name" value="P-loop containing nucleotide triphosphate hydrolases"/>
    <property type="match status" value="2"/>
</dbReference>
<dbReference type="GO" id="GO:0005525">
    <property type="term" value="F:GTP binding"/>
    <property type="evidence" value="ECO:0007669"/>
    <property type="project" value="UniProtKB-UniRule"/>
</dbReference>
<evidence type="ECO:0000256" key="8">
    <source>
        <dbReference type="HAMAP-Rule" id="MF_00195"/>
    </source>
</evidence>
<evidence type="ECO:0000256" key="9">
    <source>
        <dbReference type="PROSITE-ProRule" id="PRU01049"/>
    </source>
</evidence>
<evidence type="ECO:0000256" key="6">
    <source>
        <dbReference type="ARBA" id="ARBA00023134"/>
    </source>
</evidence>
<keyword evidence="6 8" id="KW-0342">GTP-binding</keyword>
<feature type="domain" description="EngA-type G" evidence="11">
    <location>
        <begin position="42"/>
        <end position="206"/>
    </location>
</feature>
<dbReference type="EMBL" id="WTYY01000004">
    <property type="protein sequence ID" value="MXO88846.1"/>
    <property type="molecule type" value="Genomic_DNA"/>
</dbReference>
<gene>
    <name evidence="8" type="primary">der</name>
    <name evidence="12" type="ORF">GRI32_08845</name>
</gene>
<dbReference type="Proteomes" id="UP000435243">
    <property type="component" value="Unassembled WGS sequence"/>
</dbReference>
<protein>
    <recommendedName>
        <fullName evidence="2 8">GTPase Der</fullName>
    </recommendedName>
    <alternativeName>
        <fullName evidence="7 8">GTP-binding protein EngA</fullName>
    </alternativeName>
</protein>
<dbReference type="NCBIfam" id="TIGR03594">
    <property type="entry name" value="GTPase_EngA"/>
    <property type="match status" value="1"/>
</dbReference>
<evidence type="ECO:0000313" key="13">
    <source>
        <dbReference type="Proteomes" id="UP000435243"/>
    </source>
</evidence>
<dbReference type="Gene3D" id="3.30.300.20">
    <property type="match status" value="1"/>
</dbReference>
<feature type="binding site" evidence="8">
    <location>
        <begin position="308"/>
        <end position="312"/>
    </location>
    <ligand>
        <name>GTP</name>
        <dbReference type="ChEBI" id="CHEBI:37565"/>
        <label>2</label>
    </ligand>
</feature>
<evidence type="ECO:0000256" key="7">
    <source>
        <dbReference type="ARBA" id="ARBA00032345"/>
    </source>
</evidence>
<dbReference type="InterPro" id="IPR005225">
    <property type="entry name" value="Small_GTP-bd"/>
</dbReference>
<dbReference type="Pfam" id="PF14714">
    <property type="entry name" value="KH_dom-like"/>
    <property type="match status" value="1"/>
</dbReference>
<keyword evidence="13" id="KW-1185">Reference proteome</keyword>
<comment type="caution">
    <text evidence="12">The sequence shown here is derived from an EMBL/GenBank/DDBJ whole genome shotgun (WGS) entry which is preliminary data.</text>
</comment>
<evidence type="ECO:0000256" key="3">
    <source>
        <dbReference type="ARBA" id="ARBA00022517"/>
    </source>
</evidence>
<feature type="binding site" evidence="8">
    <location>
        <begin position="158"/>
        <end position="161"/>
    </location>
    <ligand>
        <name>GTP</name>
        <dbReference type="ChEBI" id="CHEBI:37565"/>
        <label>1</label>
    </ligand>
</feature>
<evidence type="ECO:0000256" key="1">
    <source>
        <dbReference type="ARBA" id="ARBA00008279"/>
    </source>
</evidence>
<dbReference type="OrthoDB" id="9805918at2"/>
<feature type="binding site" evidence="8">
    <location>
        <begin position="373"/>
        <end position="376"/>
    </location>
    <ligand>
        <name>GTP</name>
        <dbReference type="ChEBI" id="CHEBI:37565"/>
        <label>2</label>
    </ligand>
</feature>
<dbReference type="HAMAP" id="MF_00195">
    <property type="entry name" value="GTPase_Der"/>
    <property type="match status" value="1"/>
</dbReference>
<organism evidence="12 13">
    <name type="scientific">Alteraurantiacibacter aestuarii</name>
    <dbReference type="NCBI Taxonomy" id="650004"/>
    <lineage>
        <taxon>Bacteria</taxon>
        <taxon>Pseudomonadati</taxon>
        <taxon>Pseudomonadota</taxon>
        <taxon>Alphaproteobacteria</taxon>
        <taxon>Sphingomonadales</taxon>
        <taxon>Erythrobacteraceae</taxon>
        <taxon>Alteraurantiacibacter</taxon>
    </lineage>
</organism>
<keyword evidence="4 10" id="KW-0677">Repeat</keyword>
<evidence type="ECO:0000256" key="10">
    <source>
        <dbReference type="RuleBase" id="RU004481"/>
    </source>
</evidence>
<feature type="binding site" evidence="8">
    <location>
        <begin position="95"/>
        <end position="99"/>
    </location>
    <ligand>
        <name>GTP</name>
        <dbReference type="ChEBI" id="CHEBI:37565"/>
        <label>1</label>
    </ligand>
</feature>
<dbReference type="InterPro" id="IPR031166">
    <property type="entry name" value="G_ENGA"/>
</dbReference>
<evidence type="ECO:0000256" key="5">
    <source>
        <dbReference type="ARBA" id="ARBA00022741"/>
    </source>
</evidence>
<dbReference type="InterPro" id="IPR032859">
    <property type="entry name" value="KH_dom-like"/>
</dbReference>
<reference evidence="12 13" key="1">
    <citation type="submission" date="2019-12" db="EMBL/GenBank/DDBJ databases">
        <title>Genomic-based taxomic classification of the family Erythrobacteraceae.</title>
        <authorList>
            <person name="Xu L."/>
        </authorList>
    </citation>
    <scope>NUCLEOTIDE SEQUENCE [LARGE SCALE GENOMIC DNA]</scope>
    <source>
        <strain evidence="12 13">JCM 16339</strain>
    </source>
</reference>
<dbReference type="InterPro" id="IPR027417">
    <property type="entry name" value="P-loop_NTPase"/>
</dbReference>
<feature type="binding site" evidence="8">
    <location>
        <begin position="255"/>
        <end position="262"/>
    </location>
    <ligand>
        <name>GTP</name>
        <dbReference type="ChEBI" id="CHEBI:37565"/>
        <label>2</label>
    </ligand>
</feature>
<dbReference type="FunFam" id="3.30.300.20:FF:000004">
    <property type="entry name" value="GTPase Der"/>
    <property type="match status" value="1"/>
</dbReference>
<keyword evidence="3 8" id="KW-0690">Ribosome biogenesis</keyword>
<comment type="subunit">
    <text evidence="8">Associates with the 50S ribosomal subunit.</text>
</comment>
<dbReference type="SUPFAM" id="SSF52540">
    <property type="entry name" value="P-loop containing nucleoside triphosphate hydrolases"/>
    <property type="match status" value="2"/>
</dbReference>